<evidence type="ECO:0000313" key="3">
    <source>
        <dbReference type="EMBL" id="CAK9031702.1"/>
    </source>
</evidence>
<dbReference type="EMBL" id="CAXAMN010010424">
    <property type="protein sequence ID" value="CAK9031702.1"/>
    <property type="molecule type" value="Genomic_DNA"/>
</dbReference>
<feature type="region of interest" description="Disordered" evidence="1">
    <location>
        <begin position="375"/>
        <end position="416"/>
    </location>
</feature>
<feature type="signal peptide" evidence="2">
    <location>
        <begin position="1"/>
        <end position="16"/>
    </location>
</feature>
<evidence type="ECO:0000256" key="2">
    <source>
        <dbReference type="SAM" id="SignalP"/>
    </source>
</evidence>
<proteinExistence type="predicted"/>
<keyword evidence="2" id="KW-0732">Signal</keyword>
<name>A0ABP0L0B9_9DINO</name>
<keyword evidence="4" id="KW-1185">Reference proteome</keyword>
<comment type="caution">
    <text evidence="3">The sequence shown here is derived from an EMBL/GenBank/DDBJ whole genome shotgun (WGS) entry which is preliminary data.</text>
</comment>
<accession>A0ABP0L0B9</accession>
<evidence type="ECO:0000256" key="1">
    <source>
        <dbReference type="SAM" id="MobiDB-lite"/>
    </source>
</evidence>
<protein>
    <submittedName>
        <fullName evidence="3">Uncharacterized protein</fullName>
    </submittedName>
</protein>
<feature type="chain" id="PRO_5045080454" evidence="2">
    <location>
        <begin position="17"/>
        <end position="416"/>
    </location>
</feature>
<organism evidence="3 4">
    <name type="scientific">Durusdinium trenchii</name>
    <dbReference type="NCBI Taxonomy" id="1381693"/>
    <lineage>
        <taxon>Eukaryota</taxon>
        <taxon>Sar</taxon>
        <taxon>Alveolata</taxon>
        <taxon>Dinophyceae</taxon>
        <taxon>Suessiales</taxon>
        <taxon>Symbiodiniaceae</taxon>
        <taxon>Durusdinium</taxon>
    </lineage>
</organism>
<evidence type="ECO:0000313" key="4">
    <source>
        <dbReference type="Proteomes" id="UP001642484"/>
    </source>
</evidence>
<gene>
    <name evidence="3" type="ORF">CCMP2556_LOCUS18382</name>
</gene>
<reference evidence="3 4" key="1">
    <citation type="submission" date="2024-02" db="EMBL/GenBank/DDBJ databases">
        <authorList>
            <person name="Chen Y."/>
            <person name="Shah S."/>
            <person name="Dougan E. K."/>
            <person name="Thang M."/>
            <person name="Chan C."/>
        </authorList>
    </citation>
    <scope>NUCLEOTIDE SEQUENCE [LARGE SCALE GENOMIC DNA]</scope>
</reference>
<sequence length="416" mass="44823">MRILLATYPFLHLAFAQGDEACDGDASVLLQPRMGQVLKSEEQTEKEAETQDTCQPLDYNNGDCVGKNTCFECDFTGKKILPANKDRFPTGFLQCQGDSTTCNTADAGATIKFRSSLDYLYCKGAGTCSDTWNVENAGAACCAYRGSCQGSKISLTPASDPDGGCQNDMCCDGIDSCSEGELKGIESLTCRGNRACSSATVEVSRDLLCDGDSIVNQNPSGPRGSCKQSSFTLSGSDGYHVVDCLGQTSCVDSSFEFASNSRISFACTSSTNDGRACRNAEITLQGGSCIDLDCSVNNVGGSDCEGLTLTKEGSDSCYYQGPEDYRPDDCTEANTTRCGDVPRDPVCCQPDLLDPTEPDSCADCCAPVTTTAPDITTTTTTTTSKKKPYSDFRRNRRTERRNSRQHRRQSRQYKYS</sequence>
<dbReference type="Proteomes" id="UP001642484">
    <property type="component" value="Unassembled WGS sequence"/>
</dbReference>
<feature type="compositionally biased region" description="Basic residues" evidence="1">
    <location>
        <begin position="394"/>
        <end position="416"/>
    </location>
</feature>